<organism evidence="2 3">
    <name type="scientific">Tanacetum coccineum</name>
    <dbReference type="NCBI Taxonomy" id="301880"/>
    <lineage>
        <taxon>Eukaryota</taxon>
        <taxon>Viridiplantae</taxon>
        <taxon>Streptophyta</taxon>
        <taxon>Embryophyta</taxon>
        <taxon>Tracheophyta</taxon>
        <taxon>Spermatophyta</taxon>
        <taxon>Magnoliopsida</taxon>
        <taxon>eudicotyledons</taxon>
        <taxon>Gunneridae</taxon>
        <taxon>Pentapetalae</taxon>
        <taxon>asterids</taxon>
        <taxon>campanulids</taxon>
        <taxon>Asterales</taxon>
        <taxon>Asteraceae</taxon>
        <taxon>Asteroideae</taxon>
        <taxon>Anthemideae</taxon>
        <taxon>Anthemidinae</taxon>
        <taxon>Tanacetum</taxon>
    </lineage>
</organism>
<keyword evidence="3" id="KW-1185">Reference proteome</keyword>
<dbReference type="EMBL" id="BQNB010013503">
    <property type="protein sequence ID" value="GJT16767.1"/>
    <property type="molecule type" value="Genomic_DNA"/>
</dbReference>
<sequence>MCKAYGGEPSVDLLRSFLNLGRAGDWLTLSNRGGADVPKALMKPVQRPRGNKSQKACDLSSWTGYTFVCLFNFLPEGGLDENQGSLSAKSMNNETPMIDVEPISDVHPSNVAENIVDSYNTSPEEDELSPVGPSASPYPEAGEKSKAARKRKLTVDAPRECFHKRAWNVPAQASKVAGDASTPLDVDSDPDIHEFPYARELKNATDYHWVVAHVTPPSWKPYLREISIEQLYDIHDRAYIRQVVLDKMLNNKTPELISALHKARASCDAIREREIQKDKAYAELEKKCNEALQDLDKNPFVSDTRAEIETLQGQVSGLHNEYSRLVLEQKKWVNYEQTLLSHPQMGPGRNTCPGHEVIIKITQDQGNGH</sequence>
<proteinExistence type="predicted"/>
<accession>A0ABQ5BSF4</accession>
<reference evidence="2" key="1">
    <citation type="journal article" date="2022" name="Int. J. Mol. Sci.">
        <title>Draft Genome of Tanacetum Coccineum: Genomic Comparison of Closely Related Tanacetum-Family Plants.</title>
        <authorList>
            <person name="Yamashiro T."/>
            <person name="Shiraishi A."/>
            <person name="Nakayama K."/>
            <person name="Satake H."/>
        </authorList>
    </citation>
    <scope>NUCLEOTIDE SEQUENCE</scope>
</reference>
<evidence type="ECO:0000313" key="2">
    <source>
        <dbReference type="EMBL" id="GJT16767.1"/>
    </source>
</evidence>
<dbReference type="Proteomes" id="UP001151760">
    <property type="component" value="Unassembled WGS sequence"/>
</dbReference>
<feature type="region of interest" description="Disordered" evidence="1">
    <location>
        <begin position="121"/>
        <end position="147"/>
    </location>
</feature>
<reference evidence="2" key="2">
    <citation type="submission" date="2022-01" db="EMBL/GenBank/DDBJ databases">
        <authorList>
            <person name="Yamashiro T."/>
            <person name="Shiraishi A."/>
            <person name="Satake H."/>
            <person name="Nakayama K."/>
        </authorList>
    </citation>
    <scope>NUCLEOTIDE SEQUENCE</scope>
</reference>
<gene>
    <name evidence="2" type="ORF">Tco_0875473</name>
</gene>
<evidence type="ECO:0000256" key="1">
    <source>
        <dbReference type="SAM" id="MobiDB-lite"/>
    </source>
</evidence>
<protein>
    <submittedName>
        <fullName evidence="2">Uncharacterized protein</fullName>
    </submittedName>
</protein>
<name>A0ABQ5BSF4_9ASTR</name>
<evidence type="ECO:0000313" key="3">
    <source>
        <dbReference type="Proteomes" id="UP001151760"/>
    </source>
</evidence>
<comment type="caution">
    <text evidence="2">The sequence shown here is derived from an EMBL/GenBank/DDBJ whole genome shotgun (WGS) entry which is preliminary data.</text>
</comment>